<evidence type="ECO:0000259" key="5">
    <source>
        <dbReference type="Pfam" id="PF03945"/>
    </source>
</evidence>
<dbReference type="InterPro" id="IPR005639">
    <property type="entry name" value="Pest_crys_dom_I"/>
</dbReference>
<evidence type="ECO:0000313" key="6">
    <source>
        <dbReference type="EMBL" id="MBP1996063.1"/>
    </source>
</evidence>
<gene>
    <name evidence="6" type="ORF">J2Z66_007707</name>
</gene>
<dbReference type="Pfam" id="PF03945">
    <property type="entry name" value="Endotoxin_N"/>
    <property type="match status" value="1"/>
</dbReference>
<evidence type="ECO:0000313" key="7">
    <source>
        <dbReference type="Proteomes" id="UP001519287"/>
    </source>
</evidence>
<feature type="domain" description="Pesticidal crystal protein" evidence="5">
    <location>
        <begin position="40"/>
        <end position="248"/>
    </location>
</feature>
<dbReference type="RefSeq" id="WP_209978140.1">
    <property type="nucleotide sequence ID" value="NZ_JAGGLB010000043.1"/>
</dbReference>
<dbReference type="InterPro" id="IPR038979">
    <property type="entry name" value="Pest_crys"/>
</dbReference>
<protein>
    <recommendedName>
        <fullName evidence="5">Pesticidal crystal protein domain-containing protein</fullName>
    </recommendedName>
</protein>
<keyword evidence="4" id="KW-0843">Virulence</keyword>
<dbReference type="PANTHER" id="PTHR37003">
    <property type="entry name" value="ENDOTOXIN_N DOMAIN-CONTAINING PROTEIN-RELATED"/>
    <property type="match status" value="1"/>
</dbReference>
<comment type="similarity">
    <text evidence="1">Belongs to the delta endotoxin family.</text>
</comment>
<name>A0ABS4J890_9BACL</name>
<keyword evidence="7" id="KW-1185">Reference proteome</keyword>
<dbReference type="Gene3D" id="1.20.190.10">
    <property type="entry name" value="Pesticidal crystal protein, N-terminal domain"/>
    <property type="match status" value="1"/>
</dbReference>
<organism evidence="6 7">
    <name type="scientific">Paenibacillus eucommiae</name>
    <dbReference type="NCBI Taxonomy" id="1355755"/>
    <lineage>
        <taxon>Bacteria</taxon>
        <taxon>Bacillati</taxon>
        <taxon>Bacillota</taxon>
        <taxon>Bacilli</taxon>
        <taxon>Bacillales</taxon>
        <taxon>Paenibacillaceae</taxon>
        <taxon>Paenibacillus</taxon>
    </lineage>
</organism>
<keyword evidence="2" id="KW-0800">Toxin</keyword>
<comment type="caution">
    <text evidence="6">The sequence shown here is derived from an EMBL/GenBank/DDBJ whole genome shotgun (WGS) entry which is preliminary data.</text>
</comment>
<dbReference type="EMBL" id="JAGGLB010000043">
    <property type="protein sequence ID" value="MBP1996063.1"/>
    <property type="molecule type" value="Genomic_DNA"/>
</dbReference>
<dbReference type="Proteomes" id="UP001519287">
    <property type="component" value="Unassembled WGS sequence"/>
</dbReference>
<dbReference type="InterPro" id="IPR036716">
    <property type="entry name" value="Pest_crys_N_sf"/>
</dbReference>
<evidence type="ECO:0000256" key="1">
    <source>
        <dbReference type="ARBA" id="ARBA00007819"/>
    </source>
</evidence>
<dbReference type="PANTHER" id="PTHR37003:SF2">
    <property type="entry name" value="PESTICIDAL CRYSTAL PROTEIN N-TERMINAL DOMAIN-CONTAINING PROTEIN"/>
    <property type="match status" value="1"/>
</dbReference>
<evidence type="ECO:0000256" key="2">
    <source>
        <dbReference type="ARBA" id="ARBA00022656"/>
    </source>
</evidence>
<accession>A0ABS4J890</accession>
<reference evidence="6 7" key="1">
    <citation type="submission" date="2021-03" db="EMBL/GenBank/DDBJ databases">
        <title>Genomic Encyclopedia of Type Strains, Phase IV (KMG-IV): sequencing the most valuable type-strain genomes for metagenomic binning, comparative biology and taxonomic classification.</title>
        <authorList>
            <person name="Goeker M."/>
        </authorList>
    </citation>
    <scope>NUCLEOTIDE SEQUENCE [LARGE SCALE GENOMIC DNA]</scope>
    <source>
        <strain evidence="6 7">DSM 26048</strain>
    </source>
</reference>
<keyword evidence="3" id="KW-0749">Sporulation</keyword>
<evidence type="ECO:0000256" key="4">
    <source>
        <dbReference type="ARBA" id="ARBA00023026"/>
    </source>
</evidence>
<evidence type="ECO:0000256" key="3">
    <source>
        <dbReference type="ARBA" id="ARBA00022969"/>
    </source>
</evidence>
<sequence>MMSTDQQSVIQAQSVNEASEQIITAQLKYEMDYNNAALVIISTGLSQVPVAGFALSALVEIFWPSSQQDVWAEIEEKVEQLVNQKISELVYQQVEESLRGLHNNLNEYLWAVQNTSDKSYITQKFNIAQGHFIQELPHFQSKGYELLLLPLFAQFANLHLSLLRDGVIYGANWGWDEDIQRYLRETIVKTIEEYVKYTDSTYTTALEETQKKAPSNKSYVEPFNTVNRFTREMTLTVLDFKTTWPYYDPTQYPDPTQIYLDREIYSDALGSADDSGPIKLPSPPTKPITDIEVWAWDRIDGCRVTYVQGGGPDGVTQTPQMGVQTAKNPEPPYGGVFDLKARGHVVGVKARTGATLNAWWFTFSDGSTSNQLGGHYKGGDDHSFSYPDEILSSIKIMGISNYYKSADCVVFGFKFNPESTVPESAVLRTMYVASPARISPQELARYVGAEDVDEFGKCIQEWVDLYHWDTMRQTHWDKIRTMIDSPDQ</sequence>
<dbReference type="SUPFAM" id="SSF56849">
    <property type="entry name" value="delta-Endotoxin (insectocide), N-terminal domain"/>
    <property type="match status" value="1"/>
</dbReference>
<proteinExistence type="inferred from homology"/>